<dbReference type="AlphaFoldDB" id="A0A7Y7YJP3"/>
<keyword evidence="1" id="KW-0732">Signal</keyword>
<organism evidence="2 3">
    <name type="scientific">Pseudomonas gingeri</name>
    <dbReference type="NCBI Taxonomy" id="117681"/>
    <lineage>
        <taxon>Bacteria</taxon>
        <taxon>Pseudomonadati</taxon>
        <taxon>Pseudomonadota</taxon>
        <taxon>Gammaproteobacteria</taxon>
        <taxon>Pseudomonadales</taxon>
        <taxon>Pseudomonadaceae</taxon>
        <taxon>Pseudomonas</taxon>
    </lineage>
</organism>
<dbReference type="EMBL" id="JACAQD010000147">
    <property type="protein sequence ID" value="NWC37572.1"/>
    <property type="molecule type" value="Genomic_DNA"/>
</dbReference>
<gene>
    <name evidence="2" type="ORF">HX876_35110</name>
</gene>
<comment type="caution">
    <text evidence="2">The sequence shown here is derived from an EMBL/GenBank/DDBJ whole genome shotgun (WGS) entry which is preliminary data.</text>
</comment>
<accession>A0A7Y7YJP3</accession>
<proteinExistence type="predicted"/>
<evidence type="ECO:0000256" key="1">
    <source>
        <dbReference type="SAM" id="SignalP"/>
    </source>
</evidence>
<evidence type="ECO:0000313" key="3">
    <source>
        <dbReference type="Proteomes" id="UP000520592"/>
    </source>
</evidence>
<dbReference type="Proteomes" id="UP000520592">
    <property type="component" value="Unassembled WGS sequence"/>
</dbReference>
<feature type="chain" id="PRO_5031199181" evidence="1">
    <location>
        <begin position="25"/>
        <end position="32"/>
    </location>
</feature>
<feature type="signal peptide" evidence="1">
    <location>
        <begin position="1"/>
        <end position="24"/>
    </location>
</feature>
<name>A0A7Y7YJP3_9PSED</name>
<feature type="non-terminal residue" evidence="2">
    <location>
        <position position="32"/>
    </location>
</feature>
<sequence>MNKPLTALALTALCGALLPTLAQAAAPQPGKV</sequence>
<protein>
    <submittedName>
        <fullName evidence="2">Formylglycine-generating enzyme family protein</fullName>
    </submittedName>
</protein>
<evidence type="ECO:0000313" key="2">
    <source>
        <dbReference type="EMBL" id="NWC37572.1"/>
    </source>
</evidence>
<reference evidence="2 3" key="1">
    <citation type="submission" date="2020-04" db="EMBL/GenBank/DDBJ databases">
        <title>Molecular characterization of pseudomonads from Agaricus bisporus reveal novel blotch 2 pathogens in Western Europe.</title>
        <authorList>
            <person name="Taparia T."/>
            <person name="Krijger M."/>
            <person name="Haynes E."/>
            <person name="Elpinstone J.G."/>
            <person name="Noble R."/>
            <person name="Van Der Wolf J."/>
        </authorList>
    </citation>
    <scope>NUCLEOTIDE SEQUENCE [LARGE SCALE GENOMIC DNA]</scope>
    <source>
        <strain evidence="2 3">IPO3737</strain>
    </source>
</reference>